<dbReference type="InterPro" id="IPR017930">
    <property type="entry name" value="Myb_dom"/>
</dbReference>
<dbReference type="AlphaFoldDB" id="A0AAV4QTH5"/>
<dbReference type="PANTHER" id="PTHR45614">
    <property type="entry name" value="MYB PROTEIN-RELATED"/>
    <property type="match status" value="1"/>
</dbReference>
<proteinExistence type="predicted"/>
<dbReference type="PROSITE" id="PS50090">
    <property type="entry name" value="MYB_LIKE"/>
    <property type="match status" value="3"/>
</dbReference>
<dbReference type="InterPro" id="IPR050560">
    <property type="entry name" value="MYB_TF"/>
</dbReference>
<dbReference type="Proteomes" id="UP001054945">
    <property type="component" value="Unassembled WGS sequence"/>
</dbReference>
<dbReference type="SUPFAM" id="SSF46689">
    <property type="entry name" value="Homeodomain-like"/>
    <property type="match status" value="2"/>
</dbReference>
<dbReference type="CDD" id="cd00167">
    <property type="entry name" value="SANT"/>
    <property type="match status" value="2"/>
</dbReference>
<dbReference type="Pfam" id="PF13921">
    <property type="entry name" value="Myb_DNA-bind_6"/>
    <property type="match status" value="1"/>
</dbReference>
<evidence type="ECO:0000313" key="5">
    <source>
        <dbReference type="EMBL" id="GIY12196.1"/>
    </source>
</evidence>
<feature type="domain" description="Myb-like" evidence="3">
    <location>
        <begin position="24"/>
        <end position="66"/>
    </location>
</feature>
<dbReference type="EMBL" id="BPLR01006755">
    <property type="protein sequence ID" value="GIY12196.1"/>
    <property type="molecule type" value="Genomic_DNA"/>
</dbReference>
<reference evidence="5 6" key="1">
    <citation type="submission" date="2021-06" db="EMBL/GenBank/DDBJ databases">
        <title>Caerostris extrusa draft genome.</title>
        <authorList>
            <person name="Kono N."/>
            <person name="Arakawa K."/>
        </authorList>
    </citation>
    <scope>NUCLEOTIDE SEQUENCE [LARGE SCALE GENOMIC DNA]</scope>
</reference>
<feature type="chain" id="PRO_5043629745" evidence="2">
    <location>
        <begin position="26"/>
        <end position="147"/>
    </location>
</feature>
<feature type="domain" description="HTH myb-type" evidence="4">
    <location>
        <begin position="110"/>
        <end position="147"/>
    </location>
</feature>
<dbReference type="Pfam" id="PF00249">
    <property type="entry name" value="Myb_DNA-binding"/>
    <property type="match status" value="1"/>
</dbReference>
<comment type="caution">
    <text evidence="5">The sequence shown here is derived from an EMBL/GenBank/DDBJ whole genome shotgun (WGS) entry which is preliminary data.</text>
</comment>
<dbReference type="PROSITE" id="PS51294">
    <property type="entry name" value="HTH_MYB"/>
    <property type="match status" value="2"/>
</dbReference>
<feature type="domain" description="Myb-like" evidence="3">
    <location>
        <begin position="110"/>
        <end position="147"/>
    </location>
</feature>
<dbReference type="GO" id="GO:0000278">
    <property type="term" value="P:mitotic cell cycle"/>
    <property type="evidence" value="ECO:0007669"/>
    <property type="project" value="TreeGrafter"/>
</dbReference>
<organism evidence="5 6">
    <name type="scientific">Caerostris extrusa</name>
    <name type="common">Bark spider</name>
    <name type="synonym">Caerostris bankana</name>
    <dbReference type="NCBI Taxonomy" id="172846"/>
    <lineage>
        <taxon>Eukaryota</taxon>
        <taxon>Metazoa</taxon>
        <taxon>Ecdysozoa</taxon>
        <taxon>Arthropoda</taxon>
        <taxon>Chelicerata</taxon>
        <taxon>Arachnida</taxon>
        <taxon>Araneae</taxon>
        <taxon>Araneomorphae</taxon>
        <taxon>Entelegynae</taxon>
        <taxon>Araneoidea</taxon>
        <taxon>Araneidae</taxon>
        <taxon>Caerostris</taxon>
    </lineage>
</organism>
<keyword evidence="2" id="KW-0732">Signal</keyword>
<dbReference type="InterPro" id="IPR009057">
    <property type="entry name" value="Homeodomain-like_sf"/>
</dbReference>
<gene>
    <name evidence="5" type="primary">MYBL2</name>
    <name evidence="5" type="ORF">CEXT_58961</name>
</gene>
<sequence length="147" mass="17231">MLVIALFVLKASLFLVKHNLPIASANHDERLRVLVGTYGEGQWEKVASHFPDRSDVMCQQRWYKVLNPELVKGPWTKEEDEKVIELVKNMVLKKMDSDCKISGRWHNHLNPSIKKTAWTLEEERLICHFHEMWGNQWSKIAKELPGR</sequence>
<dbReference type="GO" id="GO:0000978">
    <property type="term" value="F:RNA polymerase II cis-regulatory region sequence-specific DNA binding"/>
    <property type="evidence" value="ECO:0007669"/>
    <property type="project" value="TreeGrafter"/>
</dbReference>
<evidence type="ECO:0000259" key="4">
    <source>
        <dbReference type="PROSITE" id="PS51294"/>
    </source>
</evidence>
<feature type="signal peptide" evidence="2">
    <location>
        <begin position="1"/>
        <end position="25"/>
    </location>
</feature>
<dbReference type="PANTHER" id="PTHR45614:SF30">
    <property type="entry name" value="MYB-RELATED PROTEIN B"/>
    <property type="match status" value="1"/>
</dbReference>
<comment type="subcellular location">
    <subcellularLocation>
        <location evidence="1">Nucleus</location>
    </subcellularLocation>
</comment>
<evidence type="ECO:0000259" key="3">
    <source>
        <dbReference type="PROSITE" id="PS50090"/>
    </source>
</evidence>
<evidence type="ECO:0000313" key="6">
    <source>
        <dbReference type="Proteomes" id="UP001054945"/>
    </source>
</evidence>
<evidence type="ECO:0000256" key="1">
    <source>
        <dbReference type="ARBA" id="ARBA00004123"/>
    </source>
</evidence>
<dbReference type="Gene3D" id="1.10.10.60">
    <property type="entry name" value="Homeodomain-like"/>
    <property type="match status" value="3"/>
</dbReference>
<keyword evidence="6" id="KW-1185">Reference proteome</keyword>
<dbReference type="GO" id="GO:0000981">
    <property type="term" value="F:DNA-binding transcription factor activity, RNA polymerase II-specific"/>
    <property type="evidence" value="ECO:0007669"/>
    <property type="project" value="TreeGrafter"/>
</dbReference>
<feature type="domain" description="Myb-like" evidence="3">
    <location>
        <begin position="67"/>
        <end position="105"/>
    </location>
</feature>
<feature type="domain" description="HTH myb-type" evidence="4">
    <location>
        <begin position="28"/>
        <end position="70"/>
    </location>
</feature>
<dbReference type="GO" id="GO:0005634">
    <property type="term" value="C:nucleus"/>
    <property type="evidence" value="ECO:0007669"/>
    <property type="project" value="UniProtKB-SubCell"/>
</dbReference>
<dbReference type="GO" id="GO:0045944">
    <property type="term" value="P:positive regulation of transcription by RNA polymerase II"/>
    <property type="evidence" value="ECO:0007669"/>
    <property type="project" value="TreeGrafter"/>
</dbReference>
<protein>
    <submittedName>
        <fullName evidence="5">Myb-related protein B</fullName>
    </submittedName>
</protein>
<dbReference type="SMART" id="SM00717">
    <property type="entry name" value="SANT"/>
    <property type="match status" value="3"/>
</dbReference>
<name>A0AAV4QTH5_CAEEX</name>
<dbReference type="InterPro" id="IPR001005">
    <property type="entry name" value="SANT/Myb"/>
</dbReference>
<evidence type="ECO:0000256" key="2">
    <source>
        <dbReference type="SAM" id="SignalP"/>
    </source>
</evidence>
<accession>A0AAV4QTH5</accession>